<dbReference type="GO" id="GO:0034599">
    <property type="term" value="P:cellular response to oxidative stress"/>
    <property type="evidence" value="ECO:0007669"/>
    <property type="project" value="TreeGrafter"/>
</dbReference>
<dbReference type="Pfam" id="PF01625">
    <property type="entry name" value="PMSR"/>
    <property type="match status" value="1"/>
</dbReference>
<comment type="catalytic activity">
    <reaction evidence="4 5">
        <text>[thioredoxin]-disulfide + L-methionine + H2O = L-methionine (S)-S-oxide + [thioredoxin]-dithiol</text>
        <dbReference type="Rhea" id="RHEA:19993"/>
        <dbReference type="Rhea" id="RHEA-COMP:10698"/>
        <dbReference type="Rhea" id="RHEA-COMP:10700"/>
        <dbReference type="ChEBI" id="CHEBI:15377"/>
        <dbReference type="ChEBI" id="CHEBI:29950"/>
        <dbReference type="ChEBI" id="CHEBI:50058"/>
        <dbReference type="ChEBI" id="CHEBI:57844"/>
        <dbReference type="ChEBI" id="CHEBI:58772"/>
        <dbReference type="EC" id="1.8.4.11"/>
    </reaction>
</comment>
<dbReference type="EMBL" id="SLXQ01000001">
    <property type="protein sequence ID" value="TCP57174.1"/>
    <property type="molecule type" value="Genomic_DNA"/>
</dbReference>
<evidence type="ECO:0000256" key="2">
    <source>
        <dbReference type="ARBA" id="ARBA00023002"/>
    </source>
</evidence>
<dbReference type="NCBIfam" id="TIGR00401">
    <property type="entry name" value="msrA"/>
    <property type="match status" value="1"/>
</dbReference>
<reference evidence="7 8" key="1">
    <citation type="submission" date="2019-03" db="EMBL/GenBank/DDBJ databases">
        <title>Genomic Encyclopedia of Type Strains, Phase IV (KMG-IV): sequencing the most valuable type-strain genomes for metagenomic binning, comparative biology and taxonomic classification.</title>
        <authorList>
            <person name="Goeker M."/>
        </authorList>
    </citation>
    <scope>NUCLEOTIDE SEQUENCE [LARGE SCALE GENOMIC DNA]</scope>
    <source>
        <strain evidence="7 8">DSM 45765</strain>
    </source>
</reference>
<comment type="catalytic activity">
    <reaction evidence="3 5">
        <text>L-methionyl-[protein] + [thioredoxin]-disulfide + H2O = L-methionyl-(S)-S-oxide-[protein] + [thioredoxin]-dithiol</text>
        <dbReference type="Rhea" id="RHEA:14217"/>
        <dbReference type="Rhea" id="RHEA-COMP:10698"/>
        <dbReference type="Rhea" id="RHEA-COMP:10700"/>
        <dbReference type="Rhea" id="RHEA-COMP:12313"/>
        <dbReference type="Rhea" id="RHEA-COMP:12315"/>
        <dbReference type="ChEBI" id="CHEBI:15377"/>
        <dbReference type="ChEBI" id="CHEBI:16044"/>
        <dbReference type="ChEBI" id="CHEBI:29950"/>
        <dbReference type="ChEBI" id="CHEBI:44120"/>
        <dbReference type="ChEBI" id="CHEBI:50058"/>
        <dbReference type="EC" id="1.8.4.11"/>
    </reaction>
</comment>
<name>A0A4R2R5C4_9PSEU</name>
<comment type="function">
    <text evidence="5">Has an important function as a repair enzyme for proteins that have been inactivated by oxidation. Catalyzes the reversible oxidation-reduction of methionine sulfoxide in proteins to methionine.</text>
</comment>
<keyword evidence="8" id="KW-1185">Reference proteome</keyword>
<evidence type="ECO:0000256" key="5">
    <source>
        <dbReference type="HAMAP-Rule" id="MF_01401"/>
    </source>
</evidence>
<dbReference type="Proteomes" id="UP000294911">
    <property type="component" value="Unassembled WGS sequence"/>
</dbReference>
<evidence type="ECO:0000256" key="1">
    <source>
        <dbReference type="ARBA" id="ARBA00005591"/>
    </source>
</evidence>
<evidence type="ECO:0000313" key="8">
    <source>
        <dbReference type="Proteomes" id="UP000294911"/>
    </source>
</evidence>
<evidence type="ECO:0000259" key="6">
    <source>
        <dbReference type="Pfam" id="PF01625"/>
    </source>
</evidence>
<organism evidence="7 8">
    <name type="scientific">Tamaricihabitans halophyticus</name>
    <dbReference type="NCBI Taxonomy" id="1262583"/>
    <lineage>
        <taxon>Bacteria</taxon>
        <taxon>Bacillati</taxon>
        <taxon>Actinomycetota</taxon>
        <taxon>Actinomycetes</taxon>
        <taxon>Pseudonocardiales</taxon>
        <taxon>Pseudonocardiaceae</taxon>
        <taxon>Tamaricihabitans</taxon>
    </lineage>
</organism>
<evidence type="ECO:0000256" key="4">
    <source>
        <dbReference type="ARBA" id="ARBA00048782"/>
    </source>
</evidence>
<proteinExistence type="inferred from homology"/>
<protein>
    <recommendedName>
        <fullName evidence="5">Peptide methionine sulfoxide reductase MsrA</fullName>
        <shortName evidence="5">Protein-methionine-S-oxide reductase</shortName>
        <ecNumber evidence="5">1.8.4.11</ecNumber>
    </recommendedName>
    <alternativeName>
        <fullName evidence="5">Peptide-methionine (S)-S-oxide reductase</fullName>
        <shortName evidence="5">Peptide Met(O) reductase</shortName>
    </alternativeName>
</protein>
<dbReference type="InterPro" id="IPR002569">
    <property type="entry name" value="Met_Sox_Rdtase_MsrA_dom"/>
</dbReference>
<dbReference type="GO" id="GO:0005737">
    <property type="term" value="C:cytoplasm"/>
    <property type="evidence" value="ECO:0007669"/>
    <property type="project" value="TreeGrafter"/>
</dbReference>
<dbReference type="EC" id="1.8.4.11" evidence="5"/>
<dbReference type="InterPro" id="IPR050162">
    <property type="entry name" value="MsrA_MetSO_reductase"/>
</dbReference>
<keyword evidence="2 5" id="KW-0560">Oxidoreductase</keyword>
<dbReference type="FunFam" id="3.30.1060.10:FF:000001">
    <property type="entry name" value="Peptide methionine sulfoxide reductase MsrA"/>
    <property type="match status" value="1"/>
</dbReference>
<dbReference type="InterPro" id="IPR036509">
    <property type="entry name" value="Met_Sox_Rdtase_MsrA_sf"/>
</dbReference>
<gene>
    <name evidence="5" type="primary">msrA</name>
    <name evidence="7" type="ORF">EV191_1011127</name>
</gene>
<sequence>MAFISAFGRDKTTMVAAEQALPGRAEPVAVPQWHAVHSDRRIVPPFPEGSARAVFGMGCFWGAERLFWQLPEVYSTAVGYAGGFTPNPTYEEVCTGRTGHAEVVLVVFDPAKVSYAELLRVFWEGHDPTQGMRQGNDVGSQYRSAVYVTDEAQRAAAESARDTYAARLRDAGHGEITTEITELGEFFYAEDYHQQYLHKVPNGYCGIGGTGVSCPIGLGVQ</sequence>
<dbReference type="GO" id="GO:0033744">
    <property type="term" value="F:L-methionine:thioredoxin-disulfide S-oxidoreductase activity"/>
    <property type="evidence" value="ECO:0007669"/>
    <property type="project" value="RHEA"/>
</dbReference>
<dbReference type="HAMAP" id="MF_01401">
    <property type="entry name" value="MsrA"/>
    <property type="match status" value="1"/>
</dbReference>
<accession>A0A4R2R5C4</accession>
<dbReference type="PANTHER" id="PTHR42799:SF2">
    <property type="entry name" value="MITOCHONDRIAL PEPTIDE METHIONINE SULFOXIDE REDUCTASE"/>
    <property type="match status" value="1"/>
</dbReference>
<feature type="active site" evidence="5">
    <location>
        <position position="59"/>
    </location>
</feature>
<evidence type="ECO:0000256" key="3">
    <source>
        <dbReference type="ARBA" id="ARBA00047806"/>
    </source>
</evidence>
<dbReference type="Gene3D" id="3.30.1060.10">
    <property type="entry name" value="Peptide methionine sulphoxide reductase MsrA"/>
    <property type="match status" value="1"/>
</dbReference>
<dbReference type="GO" id="GO:0008113">
    <property type="term" value="F:peptide-methionine (S)-S-oxide reductase activity"/>
    <property type="evidence" value="ECO:0007669"/>
    <property type="project" value="UniProtKB-UniRule"/>
</dbReference>
<dbReference type="SUPFAM" id="SSF55068">
    <property type="entry name" value="Peptide methionine sulfoxide reductase"/>
    <property type="match status" value="1"/>
</dbReference>
<dbReference type="PANTHER" id="PTHR42799">
    <property type="entry name" value="MITOCHONDRIAL PEPTIDE METHIONINE SULFOXIDE REDUCTASE"/>
    <property type="match status" value="1"/>
</dbReference>
<comment type="caution">
    <text evidence="7">The sequence shown here is derived from an EMBL/GenBank/DDBJ whole genome shotgun (WGS) entry which is preliminary data.</text>
</comment>
<dbReference type="AlphaFoldDB" id="A0A4R2R5C4"/>
<comment type="similarity">
    <text evidence="1 5">Belongs to the MsrA Met sulfoxide reductase family.</text>
</comment>
<feature type="domain" description="Peptide methionine sulphoxide reductase MsrA" evidence="6">
    <location>
        <begin position="53"/>
        <end position="205"/>
    </location>
</feature>
<evidence type="ECO:0000313" key="7">
    <source>
        <dbReference type="EMBL" id="TCP57174.1"/>
    </source>
</evidence>